<evidence type="ECO:0000313" key="3">
    <source>
        <dbReference type="EMBL" id="MCW6513043.1"/>
    </source>
</evidence>
<dbReference type="AlphaFoldDB" id="A0AA41Z9M7"/>
<protein>
    <recommendedName>
        <fullName evidence="2">Antitoxin</fullName>
    </recommendedName>
</protein>
<gene>
    <name evidence="3" type="ORF">M8523_34870</name>
</gene>
<reference evidence="3" key="1">
    <citation type="submission" date="2022-05" db="EMBL/GenBank/DDBJ databases">
        <authorList>
            <person name="Pankratov T."/>
        </authorList>
    </citation>
    <scope>NUCLEOTIDE SEQUENCE</scope>
    <source>
        <strain evidence="3">BP6-180914</strain>
    </source>
</reference>
<dbReference type="InterPro" id="IPR036165">
    <property type="entry name" value="YefM-like_sf"/>
</dbReference>
<proteinExistence type="inferred from homology"/>
<sequence length="92" mass="10459">MTDESTTMIRVTSTEFGKEVGRYQDAALMQPVVVTRNGRDRTVMISADEYRRLKRRDREVMGIEDFTAADIEAVGRAEPSRSAEAFNPEFQP</sequence>
<comment type="caution">
    <text evidence="3">The sequence shown here is derived from an EMBL/GenBank/DDBJ whole genome shotgun (WGS) entry which is preliminary data.</text>
</comment>
<keyword evidence="4" id="KW-1185">Reference proteome</keyword>
<dbReference type="Pfam" id="PF02604">
    <property type="entry name" value="PhdYeFM_antitox"/>
    <property type="match status" value="1"/>
</dbReference>
<comment type="similarity">
    <text evidence="1 2">Belongs to the phD/YefM antitoxin family.</text>
</comment>
<dbReference type="InterPro" id="IPR006442">
    <property type="entry name" value="Antitoxin_Phd/YefM"/>
</dbReference>
<evidence type="ECO:0000313" key="4">
    <source>
        <dbReference type="Proteomes" id="UP001165667"/>
    </source>
</evidence>
<evidence type="ECO:0000256" key="1">
    <source>
        <dbReference type="ARBA" id="ARBA00009981"/>
    </source>
</evidence>
<dbReference type="Gene3D" id="3.40.1620.10">
    <property type="entry name" value="YefM-like domain"/>
    <property type="match status" value="1"/>
</dbReference>
<dbReference type="Proteomes" id="UP001165667">
    <property type="component" value="Unassembled WGS sequence"/>
</dbReference>
<dbReference type="SUPFAM" id="SSF143120">
    <property type="entry name" value="YefM-like"/>
    <property type="match status" value="1"/>
</dbReference>
<accession>A0AA41Z9M7</accession>
<comment type="function">
    <text evidence="2">Antitoxin component of a type II toxin-antitoxin (TA) system.</text>
</comment>
<dbReference type="EMBL" id="JAMOIM010000086">
    <property type="protein sequence ID" value="MCW6513043.1"/>
    <property type="molecule type" value="Genomic_DNA"/>
</dbReference>
<evidence type="ECO:0000256" key="2">
    <source>
        <dbReference type="RuleBase" id="RU362080"/>
    </source>
</evidence>
<organism evidence="3 4">
    <name type="scientific">Lichenifustis flavocetrariae</name>
    <dbReference type="NCBI Taxonomy" id="2949735"/>
    <lineage>
        <taxon>Bacteria</taxon>
        <taxon>Pseudomonadati</taxon>
        <taxon>Pseudomonadota</taxon>
        <taxon>Alphaproteobacteria</taxon>
        <taxon>Hyphomicrobiales</taxon>
        <taxon>Lichenihabitantaceae</taxon>
        <taxon>Lichenifustis</taxon>
    </lineage>
</organism>
<dbReference type="RefSeq" id="WP_282589419.1">
    <property type="nucleotide sequence ID" value="NZ_JAMOIM010000086.1"/>
</dbReference>
<name>A0AA41Z9M7_9HYPH</name>